<reference evidence="2 3" key="1">
    <citation type="submission" date="2018-05" db="EMBL/GenBank/DDBJ databases">
        <title>Marinilabilia rubrum sp. nov., isolated from saltern sediment.</title>
        <authorList>
            <person name="Zhang R."/>
        </authorList>
    </citation>
    <scope>NUCLEOTIDE SEQUENCE [LARGE SCALE GENOMIC DNA]</scope>
    <source>
        <strain evidence="2 3">WTE16</strain>
    </source>
</reference>
<name>A0A2U2B6L6_9BACT</name>
<keyword evidence="3" id="KW-1185">Reference proteome</keyword>
<organism evidence="2 3">
    <name type="scientific">Marinilabilia rubra</name>
    <dbReference type="NCBI Taxonomy" id="2162893"/>
    <lineage>
        <taxon>Bacteria</taxon>
        <taxon>Pseudomonadati</taxon>
        <taxon>Bacteroidota</taxon>
        <taxon>Bacteroidia</taxon>
        <taxon>Marinilabiliales</taxon>
        <taxon>Marinilabiliaceae</taxon>
        <taxon>Marinilabilia</taxon>
    </lineage>
</organism>
<sequence>MLQAFCKFLLGQFVCKLLILCIIILAPSLYAEAQETDTTTIIRNDTTIQFLNPKAIEKTLEGRKLEEILEEYSDRNIFSKKLHEWLVKSSFEKSAEINENSGLPKELIGKKIRSIDIRHIQPFGGSVYDTTATNNSWLTRVGNKFRFETASSVILKTITIQEGSTINRADINDSERLLRSLSFINEARIVVWPHPTIEDEVNISLYVQDRYPHAISFGFTNEKPSISLMNKNLLGRGISLAHTLVAPSFRIGEWGFRETLGAENFLGEFINFEIDYSQIDNLKLISGKVQREFVLPETKYAGGMTINRSFENPTLRDYPSIEWAPPLDFSRQNFWAGRSFLLNEDKTPVRSNFYITARLLDLRLFNQTEQTHFLPDGRFYYGGIALSKRGYYQNNLIYSFGRTEDVPFGYLSYLAYGYHSSQKLKRHFISYHHSWGRALIPSKGYLYLSGDIGSFFNSGKPEQSFMKLSGEYISPLIELRNSKLRNFFELEYVKGFNRLPDEYLYIDEDVNGLHRFDYKSKIRGSEKIVLKTEQVFFTPHEPLGFKFTFFTFFDTALLRENPRHSIFEQTPYFSFGGGLRIRNDNLVFNTLQIRLAIMPRVPSGELPLSLRTTGESIKDFRDFVPSQPGNPVFY</sequence>
<dbReference type="OrthoDB" id="1110633at2"/>
<protein>
    <recommendedName>
        <fullName evidence="4">Bacterial surface antigen (D15) domain-containing protein</fullName>
    </recommendedName>
</protein>
<proteinExistence type="predicted"/>
<gene>
    <name evidence="2" type="ORF">DDZ16_14570</name>
</gene>
<dbReference type="AlphaFoldDB" id="A0A2U2B6L6"/>
<comment type="caution">
    <text evidence="2">The sequence shown here is derived from an EMBL/GenBank/DDBJ whole genome shotgun (WGS) entry which is preliminary data.</text>
</comment>
<evidence type="ECO:0000313" key="3">
    <source>
        <dbReference type="Proteomes" id="UP000244956"/>
    </source>
</evidence>
<dbReference type="Proteomes" id="UP000244956">
    <property type="component" value="Unassembled WGS sequence"/>
</dbReference>
<feature type="signal peptide" evidence="1">
    <location>
        <begin position="1"/>
        <end position="33"/>
    </location>
</feature>
<evidence type="ECO:0000313" key="2">
    <source>
        <dbReference type="EMBL" id="PWD98720.1"/>
    </source>
</evidence>
<accession>A0A2U2B6L6</accession>
<feature type="chain" id="PRO_5015705863" description="Bacterial surface antigen (D15) domain-containing protein" evidence="1">
    <location>
        <begin position="34"/>
        <end position="634"/>
    </location>
</feature>
<evidence type="ECO:0000256" key="1">
    <source>
        <dbReference type="SAM" id="SignalP"/>
    </source>
</evidence>
<dbReference type="Gene3D" id="3.10.20.310">
    <property type="entry name" value="membrane protein fhac"/>
    <property type="match status" value="1"/>
</dbReference>
<dbReference type="EMBL" id="QEWP01000012">
    <property type="protein sequence ID" value="PWD98720.1"/>
    <property type="molecule type" value="Genomic_DNA"/>
</dbReference>
<keyword evidence="1" id="KW-0732">Signal</keyword>
<evidence type="ECO:0008006" key="4">
    <source>
        <dbReference type="Google" id="ProtNLM"/>
    </source>
</evidence>